<protein>
    <recommendedName>
        <fullName evidence="2">pyridoxal kinase</fullName>
        <ecNumber evidence="2">2.7.1.35</ecNumber>
    </recommendedName>
</protein>
<evidence type="ECO:0000256" key="1">
    <source>
        <dbReference type="ARBA" id="ARBA00008805"/>
    </source>
</evidence>
<comment type="caution">
    <text evidence="8">The sequence shown here is derived from an EMBL/GenBank/DDBJ whole genome shotgun (WGS) entry which is preliminary data.</text>
</comment>
<accession>W7TPH2</accession>
<evidence type="ECO:0000313" key="8">
    <source>
        <dbReference type="EMBL" id="EWM22634.1"/>
    </source>
</evidence>
<dbReference type="EMBL" id="AZIL01002132">
    <property type="protein sequence ID" value="EWM22634.1"/>
    <property type="molecule type" value="Genomic_DNA"/>
</dbReference>
<feature type="domain" description="Pyridoxamine kinase/Phosphomethylpyrimidine kinase" evidence="7">
    <location>
        <begin position="161"/>
        <end position="347"/>
    </location>
</feature>
<reference evidence="8 9" key="1">
    <citation type="journal article" date="2014" name="Mol. Plant">
        <title>Chromosome Scale Genome Assembly and Transcriptome Profiling of Nannochloropsis gaditana in Nitrogen Depletion.</title>
        <authorList>
            <person name="Corteggiani Carpinelli E."/>
            <person name="Telatin A."/>
            <person name="Vitulo N."/>
            <person name="Forcato C."/>
            <person name="D'Angelo M."/>
            <person name="Schiavon R."/>
            <person name="Vezzi A."/>
            <person name="Giacometti G.M."/>
            <person name="Morosinotto T."/>
            <person name="Valle G."/>
        </authorList>
    </citation>
    <scope>NUCLEOTIDE SEQUENCE [LARGE SCALE GENOMIC DNA]</scope>
    <source>
        <strain evidence="8 9">B-31</strain>
    </source>
</reference>
<dbReference type="GO" id="GO:0005524">
    <property type="term" value="F:ATP binding"/>
    <property type="evidence" value="ECO:0007669"/>
    <property type="project" value="UniProtKB-KW"/>
</dbReference>
<evidence type="ECO:0000259" key="7">
    <source>
        <dbReference type="Pfam" id="PF08543"/>
    </source>
</evidence>
<dbReference type="Pfam" id="PF00702">
    <property type="entry name" value="Hydrolase"/>
    <property type="match status" value="1"/>
</dbReference>
<dbReference type="NCBIfam" id="TIGR00687">
    <property type="entry name" value="pyridox_kin"/>
    <property type="match status" value="1"/>
</dbReference>
<evidence type="ECO:0000256" key="4">
    <source>
        <dbReference type="ARBA" id="ARBA00022741"/>
    </source>
</evidence>
<dbReference type="CDD" id="cd01427">
    <property type="entry name" value="HAD_like"/>
    <property type="match status" value="1"/>
</dbReference>
<name>W7TPH2_9STRA</name>
<keyword evidence="9" id="KW-1185">Reference proteome</keyword>
<dbReference type="CDD" id="cd01173">
    <property type="entry name" value="pyridoxal_pyridoxamine_kinase"/>
    <property type="match status" value="1"/>
</dbReference>
<gene>
    <name evidence="8" type="ORF">Naga_100023g60</name>
</gene>
<dbReference type="Pfam" id="PF08543">
    <property type="entry name" value="Phos_pyr_kin"/>
    <property type="match status" value="1"/>
</dbReference>
<dbReference type="SUPFAM" id="SSF53613">
    <property type="entry name" value="Ribokinase-like"/>
    <property type="match status" value="1"/>
</dbReference>
<keyword evidence="6" id="KW-0067">ATP-binding</keyword>
<dbReference type="InterPro" id="IPR013749">
    <property type="entry name" value="PM/HMP-P_kinase-1"/>
</dbReference>
<evidence type="ECO:0000256" key="2">
    <source>
        <dbReference type="ARBA" id="ARBA00012104"/>
    </source>
</evidence>
<evidence type="ECO:0000313" key="9">
    <source>
        <dbReference type="Proteomes" id="UP000019335"/>
    </source>
</evidence>
<dbReference type="SUPFAM" id="SSF56784">
    <property type="entry name" value="HAD-like"/>
    <property type="match status" value="1"/>
</dbReference>
<dbReference type="Gene3D" id="3.40.1190.20">
    <property type="match status" value="1"/>
</dbReference>
<organism evidence="8 9">
    <name type="scientific">Nannochloropsis gaditana</name>
    <dbReference type="NCBI Taxonomy" id="72520"/>
    <lineage>
        <taxon>Eukaryota</taxon>
        <taxon>Sar</taxon>
        <taxon>Stramenopiles</taxon>
        <taxon>Ochrophyta</taxon>
        <taxon>Eustigmatophyceae</taxon>
        <taxon>Eustigmatales</taxon>
        <taxon>Monodopsidaceae</taxon>
        <taxon>Nannochloropsis</taxon>
    </lineage>
</organism>
<dbReference type="GO" id="GO:0009443">
    <property type="term" value="P:pyridoxal 5'-phosphate salvage"/>
    <property type="evidence" value="ECO:0007669"/>
    <property type="project" value="InterPro"/>
</dbReference>
<evidence type="ECO:0000256" key="6">
    <source>
        <dbReference type="ARBA" id="ARBA00022840"/>
    </source>
</evidence>
<dbReference type="InterPro" id="IPR029056">
    <property type="entry name" value="Ribokinase-like"/>
</dbReference>
<sequence length="551" mass="60861">MQILDMQIIISTRYYRGGRRAFYLFGFLGWRSFDIYLRQGPARQLRLQGGRIRKIATGRRDAYRMSVCDEYHSHSSPPMKPARILSIQSHVVHGYVGNKSAVFPLQVLGLDVDPINSVQFSNHTGYDVCKGDVLEGVELLRLVEGLEANGLLSGYTHLLTGYIGSPSFLHAVVQVATKLKALNPGLQYVCDPVLGDEGKLYVAEALVETYKTQVLPLADVLTPNQFEAEILTGIKIQSESDAQRACLLLHAHGPRTVVVTSAAFRGGEGCLHVLGSQRHGTSWRAPDMCRLVVPRIAGAYTGTGDLTAALLLAWLYRDPPRGLPEVLEKAIATVQAILKRTYEEGGGSAELRLVQSKQDIERPRVQVTAERLRQPTDIKGVIFDMDGTLTKPGQIDFGRIRSRLNIPENVDILTYIGQMSSEGDRVAALAVVEEEELRGFMDVQLQEKAEEVVAWLRGERGMQVALATRNNPKCVDVLVDRCAFRLPCHVEASSVETPPKASFHPVLTRAWKSEVDVDKLLDVCEQWGLPPESVLVVGDSLGTLMTERKAT</sequence>
<dbReference type="InterPro" id="IPR036412">
    <property type="entry name" value="HAD-like_sf"/>
</dbReference>
<evidence type="ECO:0000256" key="5">
    <source>
        <dbReference type="ARBA" id="ARBA00022777"/>
    </source>
</evidence>
<keyword evidence="4" id="KW-0547">Nucleotide-binding</keyword>
<dbReference type="AlphaFoldDB" id="W7TPH2"/>
<dbReference type="PANTHER" id="PTHR10534:SF2">
    <property type="entry name" value="PYRIDOXAL KINASE"/>
    <property type="match status" value="1"/>
</dbReference>
<dbReference type="OrthoDB" id="3689at2759"/>
<dbReference type="GO" id="GO:0008478">
    <property type="term" value="F:pyridoxal kinase activity"/>
    <property type="evidence" value="ECO:0007669"/>
    <property type="project" value="UniProtKB-EC"/>
</dbReference>
<proteinExistence type="inferred from homology"/>
<keyword evidence="3" id="KW-0808">Transferase</keyword>
<dbReference type="EC" id="2.7.1.35" evidence="2"/>
<dbReference type="Proteomes" id="UP000019335">
    <property type="component" value="Unassembled WGS sequence"/>
</dbReference>
<dbReference type="GO" id="GO:0005829">
    <property type="term" value="C:cytosol"/>
    <property type="evidence" value="ECO:0007669"/>
    <property type="project" value="TreeGrafter"/>
</dbReference>
<dbReference type="Gene3D" id="3.40.50.1000">
    <property type="entry name" value="HAD superfamily/HAD-like"/>
    <property type="match status" value="1"/>
</dbReference>
<dbReference type="InterPro" id="IPR023214">
    <property type="entry name" value="HAD_sf"/>
</dbReference>
<dbReference type="PANTHER" id="PTHR10534">
    <property type="entry name" value="PYRIDOXAL KINASE"/>
    <property type="match status" value="1"/>
</dbReference>
<evidence type="ECO:0000256" key="3">
    <source>
        <dbReference type="ARBA" id="ARBA00022679"/>
    </source>
</evidence>
<dbReference type="InterPro" id="IPR004625">
    <property type="entry name" value="PyrdxlKinase"/>
</dbReference>
<dbReference type="Gene3D" id="1.10.260.80">
    <property type="match status" value="1"/>
</dbReference>
<keyword evidence="5 8" id="KW-0418">Kinase</keyword>
<comment type="similarity">
    <text evidence="1">Belongs to the pyridoxine kinase family.</text>
</comment>